<accession>A0A0L8GX09</accession>
<organism evidence="1">
    <name type="scientific">Octopus bimaculoides</name>
    <name type="common">California two-spotted octopus</name>
    <dbReference type="NCBI Taxonomy" id="37653"/>
    <lineage>
        <taxon>Eukaryota</taxon>
        <taxon>Metazoa</taxon>
        <taxon>Spiralia</taxon>
        <taxon>Lophotrochozoa</taxon>
        <taxon>Mollusca</taxon>
        <taxon>Cephalopoda</taxon>
        <taxon>Coleoidea</taxon>
        <taxon>Octopodiformes</taxon>
        <taxon>Octopoda</taxon>
        <taxon>Incirrata</taxon>
        <taxon>Octopodidae</taxon>
        <taxon>Octopus</taxon>
    </lineage>
</organism>
<evidence type="ECO:0000313" key="1">
    <source>
        <dbReference type="EMBL" id="KOF81452.1"/>
    </source>
</evidence>
<dbReference type="EMBL" id="KQ420055">
    <property type="protein sequence ID" value="KOF81452.1"/>
    <property type="molecule type" value="Genomic_DNA"/>
</dbReference>
<proteinExistence type="predicted"/>
<reference evidence="1" key="1">
    <citation type="submission" date="2015-07" db="EMBL/GenBank/DDBJ databases">
        <title>MeaNS - Measles Nucleotide Surveillance Program.</title>
        <authorList>
            <person name="Tran T."/>
            <person name="Druce J."/>
        </authorList>
    </citation>
    <scope>NUCLEOTIDE SEQUENCE</scope>
    <source>
        <strain evidence="1">UCB-OBI-ISO-001</strain>
        <tissue evidence="1">Gonad</tissue>
    </source>
</reference>
<name>A0A0L8GX09_OCTBM</name>
<gene>
    <name evidence="1" type="ORF">OCBIM_22026482mg</name>
</gene>
<protein>
    <submittedName>
        <fullName evidence="1">Uncharacterized protein</fullName>
    </submittedName>
</protein>
<dbReference type="AlphaFoldDB" id="A0A0L8GX09"/>
<sequence>MIPILKACKVQCSVFGNHDFECRMRFMRFLTT</sequence>